<dbReference type="OrthoDB" id="5415111at2"/>
<name>A0A1H4LMX9_TSUTY</name>
<dbReference type="InterPro" id="IPR016709">
    <property type="entry name" value="HadA-like"/>
</dbReference>
<reference evidence="3" key="1">
    <citation type="submission" date="2016-10" db="EMBL/GenBank/DDBJ databases">
        <authorList>
            <person name="Varghese N."/>
            <person name="Submissions S."/>
        </authorList>
    </citation>
    <scope>NUCLEOTIDE SEQUENCE [LARGE SCALE GENOMIC DNA]</scope>
    <source>
        <strain evidence="3">DSM 44234</strain>
    </source>
</reference>
<dbReference type="RefSeq" id="WP_068740622.1">
    <property type="nucleotide sequence ID" value="NZ_CP019066.1"/>
</dbReference>
<keyword evidence="3" id="KW-1185">Reference proteome</keyword>
<dbReference type="InterPro" id="IPR039569">
    <property type="entry name" value="FAS1-like_DH_region"/>
</dbReference>
<evidence type="ECO:0000313" key="3">
    <source>
        <dbReference type="Proteomes" id="UP000182241"/>
    </source>
</evidence>
<dbReference type="EMBL" id="FNSA01000003">
    <property type="protein sequence ID" value="SEB72004.1"/>
    <property type="molecule type" value="Genomic_DNA"/>
</dbReference>
<proteinExistence type="predicted"/>
<dbReference type="SUPFAM" id="SSF54637">
    <property type="entry name" value="Thioesterase/thiol ester dehydrase-isomerase"/>
    <property type="match status" value="1"/>
</dbReference>
<feature type="domain" description="FAS1-like dehydratase" evidence="1">
    <location>
        <begin position="17"/>
        <end position="138"/>
    </location>
</feature>
<dbReference type="KEGG" id="tsm:ASU32_02120"/>
<dbReference type="PIRSF" id="PIRSF018072">
    <property type="entry name" value="UCP018072"/>
    <property type="match status" value="1"/>
</dbReference>
<dbReference type="Pfam" id="PF13452">
    <property type="entry name" value="FAS1_DH_region"/>
    <property type="match status" value="1"/>
</dbReference>
<gene>
    <name evidence="2" type="ORF">SAMN04489793_0634</name>
</gene>
<accession>A0A1H4LMX9</accession>
<dbReference type="Proteomes" id="UP000182241">
    <property type="component" value="Unassembled WGS sequence"/>
</dbReference>
<evidence type="ECO:0000259" key="1">
    <source>
        <dbReference type="Pfam" id="PF13452"/>
    </source>
</evidence>
<evidence type="ECO:0000313" key="2">
    <source>
        <dbReference type="EMBL" id="SEB72004.1"/>
    </source>
</evidence>
<organism evidence="2 3">
    <name type="scientific">Tsukamurella tyrosinosolvens</name>
    <dbReference type="NCBI Taxonomy" id="57704"/>
    <lineage>
        <taxon>Bacteria</taxon>
        <taxon>Bacillati</taxon>
        <taxon>Actinomycetota</taxon>
        <taxon>Actinomycetes</taxon>
        <taxon>Mycobacteriales</taxon>
        <taxon>Tsukamurellaceae</taxon>
        <taxon>Tsukamurella</taxon>
    </lineage>
</organism>
<sequence>MSIDRDAALALALPEFPVDVERGRLRFFAQAIGETDPVFTDLGAARAAGHRDLPAPPTFVFSLALEAPDPFGYLGDLGIDLRHILHGEQRFDHHAVVYAGDRITVRESIVDVYAKSGGALDFLVKRSEFLRDGEPVATATSTIVVRRPQEAAA</sequence>
<dbReference type="Gene3D" id="3.10.129.10">
    <property type="entry name" value="Hotdog Thioesterase"/>
    <property type="match status" value="1"/>
</dbReference>
<dbReference type="CDD" id="cd03441">
    <property type="entry name" value="R_hydratase_like"/>
    <property type="match status" value="1"/>
</dbReference>
<dbReference type="AlphaFoldDB" id="A0A1H4LMX9"/>
<dbReference type="InterPro" id="IPR029069">
    <property type="entry name" value="HotDog_dom_sf"/>
</dbReference>
<protein>
    <submittedName>
        <fullName evidence="2">N-terminal half of MaoC dehydratase</fullName>
    </submittedName>
</protein>
<dbReference type="STRING" id="57704.SAMN04489793_0634"/>